<dbReference type="Proteomes" id="UP000002729">
    <property type="component" value="Unassembled WGS sequence"/>
</dbReference>
<dbReference type="RefSeq" id="XP_009039773.1">
    <property type="nucleotide sequence ID" value="XM_009041525.1"/>
</dbReference>
<dbReference type="PANTHER" id="PTHR34932:SF1">
    <property type="entry name" value="TRPL TRANSLOCATION DEFECT PROTEIN 14"/>
    <property type="match status" value="1"/>
</dbReference>
<protein>
    <recommendedName>
        <fullName evidence="1">NadR/Ttd14 AAA domain-containing protein</fullName>
    </recommendedName>
</protein>
<keyword evidence="3" id="KW-1185">Reference proteome</keyword>
<sequence length="231" mass="24769">MLSRLLPAVPRAAAALAVATGADRFAACEPLELAQPTHRNSTRAPAWTAGTGELGPARVHRIVITGGPCAGKTTAMSKLSLRLTNMGFDVFVVPELATLTITGGASPGSYDVAQHVGWETAILREQMHLEDCFEEIAAKVSLPLGRHAVLLCDRGTMDVLAYVGKDAFDEVCEENGWTVPQLRDQRYEAVVHLVTAAVGAEAFYTLENNKARSESRDEAVALDGKLSRAWV</sequence>
<dbReference type="InterPro" id="IPR038727">
    <property type="entry name" value="NadR/Ttd14_AAA_dom"/>
</dbReference>
<dbReference type="OrthoDB" id="6375174at2759"/>
<organism evidence="3">
    <name type="scientific">Aureococcus anophagefferens</name>
    <name type="common">Harmful bloom alga</name>
    <dbReference type="NCBI Taxonomy" id="44056"/>
    <lineage>
        <taxon>Eukaryota</taxon>
        <taxon>Sar</taxon>
        <taxon>Stramenopiles</taxon>
        <taxon>Ochrophyta</taxon>
        <taxon>Pelagophyceae</taxon>
        <taxon>Pelagomonadales</taxon>
        <taxon>Pelagomonadaceae</taxon>
        <taxon>Aureococcus</taxon>
    </lineage>
</organism>
<dbReference type="AlphaFoldDB" id="F0YH56"/>
<feature type="domain" description="NadR/Ttd14 AAA" evidence="1">
    <location>
        <begin position="61"/>
        <end position="230"/>
    </location>
</feature>
<dbReference type="Pfam" id="PF13521">
    <property type="entry name" value="AAA_28"/>
    <property type="match status" value="1"/>
</dbReference>
<dbReference type="InterPro" id="IPR027417">
    <property type="entry name" value="P-loop_NTPase"/>
</dbReference>
<dbReference type="GeneID" id="20222408"/>
<dbReference type="GO" id="GO:0005525">
    <property type="term" value="F:GTP binding"/>
    <property type="evidence" value="ECO:0007669"/>
    <property type="project" value="TreeGrafter"/>
</dbReference>
<dbReference type="KEGG" id="aaf:AURANDRAFT_54579"/>
<evidence type="ECO:0000259" key="1">
    <source>
        <dbReference type="Pfam" id="PF13521"/>
    </source>
</evidence>
<dbReference type="GO" id="GO:0035091">
    <property type="term" value="F:phosphatidylinositol binding"/>
    <property type="evidence" value="ECO:0007669"/>
    <property type="project" value="TreeGrafter"/>
</dbReference>
<dbReference type="eggNOG" id="ENOG502QVQD">
    <property type="taxonomic scope" value="Eukaryota"/>
</dbReference>
<proteinExistence type="predicted"/>
<dbReference type="Gene3D" id="3.40.50.300">
    <property type="entry name" value="P-loop containing nucleotide triphosphate hydrolases"/>
    <property type="match status" value="1"/>
</dbReference>
<dbReference type="GO" id="GO:0070300">
    <property type="term" value="F:phosphatidic acid binding"/>
    <property type="evidence" value="ECO:0007669"/>
    <property type="project" value="TreeGrafter"/>
</dbReference>
<dbReference type="InterPro" id="IPR053227">
    <property type="entry name" value="TRPL-trafficking_regulator"/>
</dbReference>
<dbReference type="OMA" id="ENGMTEA"/>
<accession>F0YH56</accession>
<evidence type="ECO:0000313" key="2">
    <source>
        <dbReference type="EMBL" id="EGB05645.1"/>
    </source>
</evidence>
<dbReference type="PANTHER" id="PTHR34932">
    <property type="entry name" value="TRPL TRANSLOCATION DEFECT PROTEIN 14"/>
    <property type="match status" value="1"/>
</dbReference>
<dbReference type="SUPFAM" id="SSF52540">
    <property type="entry name" value="P-loop containing nucleoside triphosphate hydrolases"/>
    <property type="match status" value="1"/>
</dbReference>
<evidence type="ECO:0000313" key="3">
    <source>
        <dbReference type="Proteomes" id="UP000002729"/>
    </source>
</evidence>
<name>F0YH56_AURAN</name>
<dbReference type="InParanoid" id="F0YH56"/>
<feature type="non-terminal residue" evidence="2">
    <location>
        <position position="231"/>
    </location>
</feature>
<reference evidence="2 3" key="1">
    <citation type="journal article" date="2011" name="Proc. Natl. Acad. Sci. U.S.A.">
        <title>Niche of harmful alga Aureococcus anophagefferens revealed through ecogenomics.</title>
        <authorList>
            <person name="Gobler C.J."/>
            <person name="Berry D.L."/>
            <person name="Dyhrman S.T."/>
            <person name="Wilhelm S.W."/>
            <person name="Salamov A."/>
            <person name="Lobanov A.V."/>
            <person name="Zhang Y."/>
            <person name="Collier J.L."/>
            <person name="Wurch L.L."/>
            <person name="Kustka A.B."/>
            <person name="Dill B.D."/>
            <person name="Shah M."/>
            <person name="VerBerkmoes N.C."/>
            <person name="Kuo A."/>
            <person name="Terry A."/>
            <person name="Pangilinan J."/>
            <person name="Lindquist E.A."/>
            <person name="Lucas S."/>
            <person name="Paulsen I.T."/>
            <person name="Hattenrath-Lehmann T.K."/>
            <person name="Talmage S.C."/>
            <person name="Walker E.A."/>
            <person name="Koch F."/>
            <person name="Burson A.M."/>
            <person name="Marcoval M.A."/>
            <person name="Tang Y.Z."/>
            <person name="Lecleir G.R."/>
            <person name="Coyne K.J."/>
            <person name="Berg G.M."/>
            <person name="Bertrand E.M."/>
            <person name="Saito M.A."/>
            <person name="Gladyshev V.N."/>
            <person name="Grigoriev I.V."/>
        </authorList>
    </citation>
    <scope>NUCLEOTIDE SEQUENCE [LARGE SCALE GENOMIC DNA]</scope>
    <source>
        <strain evidence="3">CCMP 1984</strain>
    </source>
</reference>
<dbReference type="EMBL" id="GL833140">
    <property type="protein sequence ID" value="EGB05645.1"/>
    <property type="molecule type" value="Genomic_DNA"/>
</dbReference>
<gene>
    <name evidence="2" type="ORF">AURANDRAFT_54579</name>
</gene>